<feature type="compositionally biased region" description="Low complexity" evidence="2">
    <location>
        <begin position="2601"/>
        <end position="2615"/>
    </location>
</feature>
<dbReference type="Proteomes" id="UP000265515">
    <property type="component" value="Unassembled WGS sequence"/>
</dbReference>
<dbReference type="Gene3D" id="3.30.70.270">
    <property type="match status" value="2"/>
</dbReference>
<dbReference type="InterPro" id="IPR011989">
    <property type="entry name" value="ARM-like"/>
</dbReference>
<feature type="compositionally biased region" description="Low complexity" evidence="2">
    <location>
        <begin position="854"/>
        <end position="865"/>
    </location>
</feature>
<feature type="compositionally biased region" description="Basic and acidic residues" evidence="2">
    <location>
        <begin position="835"/>
        <end position="844"/>
    </location>
</feature>
<feature type="domain" description="Reverse transcriptase" evidence="3">
    <location>
        <begin position="3185"/>
        <end position="3364"/>
    </location>
</feature>
<dbReference type="OrthoDB" id="9950135at2759"/>
<feature type="region of interest" description="Disordered" evidence="2">
    <location>
        <begin position="1661"/>
        <end position="1720"/>
    </location>
</feature>
<feature type="region of interest" description="Disordered" evidence="2">
    <location>
        <begin position="834"/>
        <end position="869"/>
    </location>
</feature>
<dbReference type="InterPro" id="IPR041577">
    <property type="entry name" value="RT_RNaseH_2"/>
</dbReference>
<feature type="compositionally biased region" description="Basic and acidic residues" evidence="2">
    <location>
        <begin position="486"/>
        <end position="508"/>
    </location>
</feature>
<evidence type="ECO:0000313" key="4">
    <source>
        <dbReference type="EMBL" id="GBG80665.1"/>
    </source>
</evidence>
<feature type="region of interest" description="Disordered" evidence="2">
    <location>
        <begin position="2382"/>
        <end position="2422"/>
    </location>
</feature>
<dbReference type="FunFam" id="3.30.70.270:FF:000020">
    <property type="entry name" value="Transposon Tf2-6 polyprotein-like Protein"/>
    <property type="match status" value="1"/>
</dbReference>
<feature type="region of interest" description="Disordered" evidence="2">
    <location>
        <begin position="1455"/>
        <end position="1509"/>
    </location>
</feature>
<feature type="compositionally biased region" description="Basic and acidic residues" evidence="2">
    <location>
        <begin position="424"/>
        <end position="438"/>
    </location>
</feature>
<dbReference type="Gramene" id="GBG80665">
    <property type="protein sequence ID" value="GBG80665"/>
    <property type="gene ID" value="CBR_g31125"/>
</dbReference>
<feature type="compositionally biased region" description="Polar residues" evidence="2">
    <location>
        <begin position="384"/>
        <end position="394"/>
    </location>
</feature>
<dbReference type="Pfam" id="PF00078">
    <property type="entry name" value="RVT_1"/>
    <property type="match status" value="1"/>
</dbReference>
<dbReference type="PROSITE" id="PS50878">
    <property type="entry name" value="RT_POL"/>
    <property type="match status" value="1"/>
</dbReference>
<feature type="region of interest" description="Disordered" evidence="2">
    <location>
        <begin position="1266"/>
        <end position="1305"/>
    </location>
</feature>
<feature type="region of interest" description="Disordered" evidence="2">
    <location>
        <begin position="534"/>
        <end position="575"/>
    </location>
</feature>
<feature type="region of interest" description="Disordered" evidence="2">
    <location>
        <begin position="2588"/>
        <end position="2641"/>
    </location>
</feature>
<feature type="compositionally biased region" description="Basic and acidic residues" evidence="2">
    <location>
        <begin position="1455"/>
        <end position="1464"/>
    </location>
</feature>
<dbReference type="Pfam" id="PF17919">
    <property type="entry name" value="RT_RNaseH_2"/>
    <property type="match status" value="1"/>
</dbReference>
<proteinExistence type="predicted"/>
<dbReference type="SUPFAM" id="SSF48371">
    <property type="entry name" value="ARM repeat"/>
    <property type="match status" value="1"/>
</dbReference>
<feature type="region of interest" description="Disordered" evidence="2">
    <location>
        <begin position="687"/>
        <end position="766"/>
    </location>
</feature>
<organism evidence="4 5">
    <name type="scientific">Chara braunii</name>
    <name type="common">Braun's stonewort</name>
    <dbReference type="NCBI Taxonomy" id="69332"/>
    <lineage>
        <taxon>Eukaryota</taxon>
        <taxon>Viridiplantae</taxon>
        <taxon>Streptophyta</taxon>
        <taxon>Charophyceae</taxon>
        <taxon>Charales</taxon>
        <taxon>Characeae</taxon>
        <taxon>Chara</taxon>
    </lineage>
</organism>
<feature type="compositionally biased region" description="Low complexity" evidence="2">
    <location>
        <begin position="551"/>
        <end position="566"/>
    </location>
</feature>
<protein>
    <recommendedName>
        <fullName evidence="3">Reverse transcriptase domain-containing protein</fullName>
    </recommendedName>
</protein>
<dbReference type="Gene3D" id="1.25.10.10">
    <property type="entry name" value="Leucine-rich Repeat Variant"/>
    <property type="match status" value="1"/>
</dbReference>
<feature type="compositionally biased region" description="Basic and acidic residues" evidence="2">
    <location>
        <begin position="397"/>
        <end position="408"/>
    </location>
</feature>
<feature type="compositionally biased region" description="Polar residues" evidence="2">
    <location>
        <begin position="2389"/>
        <end position="2398"/>
    </location>
</feature>
<accession>A0A388LED2</accession>
<feature type="region of interest" description="Disordered" evidence="2">
    <location>
        <begin position="384"/>
        <end position="515"/>
    </location>
</feature>
<feature type="compositionally biased region" description="Acidic residues" evidence="2">
    <location>
        <begin position="2590"/>
        <end position="2600"/>
    </location>
</feature>
<keyword evidence="1" id="KW-0175">Coiled coil</keyword>
<dbReference type="PANTHER" id="PTHR24559">
    <property type="entry name" value="TRANSPOSON TY3-I GAG-POL POLYPROTEIN"/>
    <property type="match status" value="1"/>
</dbReference>
<gene>
    <name evidence="4" type="ORF">CBR_g31125</name>
</gene>
<dbReference type="InterPro" id="IPR000477">
    <property type="entry name" value="RT_dom"/>
</dbReference>
<feature type="compositionally biased region" description="Basic residues" evidence="2">
    <location>
        <begin position="1711"/>
        <end position="1720"/>
    </location>
</feature>
<dbReference type="Gene3D" id="3.10.10.10">
    <property type="entry name" value="HIV Type 1 Reverse Transcriptase, subunit A, domain 1"/>
    <property type="match status" value="1"/>
</dbReference>
<feature type="compositionally biased region" description="Polar residues" evidence="2">
    <location>
        <begin position="2408"/>
        <end position="2422"/>
    </location>
</feature>
<comment type="caution">
    <text evidence="4">The sequence shown here is derived from an EMBL/GenBank/DDBJ whole genome shotgun (WGS) entry which is preliminary data.</text>
</comment>
<feature type="compositionally biased region" description="Basic and acidic residues" evidence="2">
    <location>
        <begin position="729"/>
        <end position="745"/>
    </location>
</feature>
<dbReference type="InterPro" id="IPR053134">
    <property type="entry name" value="RNA-dir_DNA_polymerase"/>
</dbReference>
<feature type="compositionally biased region" description="Low complexity" evidence="2">
    <location>
        <begin position="688"/>
        <end position="698"/>
    </location>
</feature>
<keyword evidence="5" id="KW-1185">Reference proteome</keyword>
<feature type="coiled-coil region" evidence="1">
    <location>
        <begin position="2899"/>
        <end position="2926"/>
    </location>
</feature>
<name>A0A388LED2_CHABU</name>
<feature type="compositionally biased region" description="Polar residues" evidence="2">
    <location>
        <begin position="2616"/>
        <end position="2626"/>
    </location>
</feature>
<evidence type="ECO:0000256" key="2">
    <source>
        <dbReference type="SAM" id="MobiDB-lite"/>
    </source>
</evidence>
<dbReference type="InterPro" id="IPR043502">
    <property type="entry name" value="DNA/RNA_pol_sf"/>
</dbReference>
<dbReference type="CDD" id="cd01647">
    <property type="entry name" value="RT_LTR"/>
    <property type="match status" value="1"/>
</dbReference>
<evidence type="ECO:0000259" key="3">
    <source>
        <dbReference type="PROSITE" id="PS50878"/>
    </source>
</evidence>
<feature type="region of interest" description="Disordered" evidence="2">
    <location>
        <begin position="1616"/>
        <end position="1644"/>
    </location>
</feature>
<reference evidence="4 5" key="1">
    <citation type="journal article" date="2018" name="Cell">
        <title>The Chara Genome: Secondary Complexity and Implications for Plant Terrestrialization.</title>
        <authorList>
            <person name="Nishiyama T."/>
            <person name="Sakayama H."/>
            <person name="Vries J.D."/>
            <person name="Buschmann H."/>
            <person name="Saint-Marcoux D."/>
            <person name="Ullrich K.K."/>
            <person name="Haas F.B."/>
            <person name="Vanderstraeten L."/>
            <person name="Becker D."/>
            <person name="Lang D."/>
            <person name="Vosolsobe S."/>
            <person name="Rombauts S."/>
            <person name="Wilhelmsson P.K.I."/>
            <person name="Janitza P."/>
            <person name="Kern R."/>
            <person name="Heyl A."/>
            <person name="Rumpler F."/>
            <person name="Villalobos L.I.A.C."/>
            <person name="Clay J.M."/>
            <person name="Skokan R."/>
            <person name="Toyoda A."/>
            <person name="Suzuki Y."/>
            <person name="Kagoshima H."/>
            <person name="Schijlen E."/>
            <person name="Tajeshwar N."/>
            <person name="Catarino B."/>
            <person name="Hetherington A.J."/>
            <person name="Saltykova A."/>
            <person name="Bonnot C."/>
            <person name="Breuninger H."/>
            <person name="Symeonidi A."/>
            <person name="Radhakrishnan G.V."/>
            <person name="Van Nieuwerburgh F."/>
            <person name="Deforce D."/>
            <person name="Chang C."/>
            <person name="Karol K.G."/>
            <person name="Hedrich R."/>
            <person name="Ulvskov P."/>
            <person name="Glockner G."/>
            <person name="Delwiche C.F."/>
            <person name="Petrasek J."/>
            <person name="Van de Peer Y."/>
            <person name="Friml J."/>
            <person name="Beilby M."/>
            <person name="Dolan L."/>
            <person name="Kohara Y."/>
            <person name="Sugano S."/>
            <person name="Fujiyama A."/>
            <person name="Delaux P.-M."/>
            <person name="Quint M."/>
            <person name="TheiBen G."/>
            <person name="Hagemann M."/>
            <person name="Harholt J."/>
            <person name="Dunand C."/>
            <person name="Zachgo S."/>
            <person name="Langdale J."/>
            <person name="Maumus F."/>
            <person name="Straeten D.V.D."/>
            <person name="Gould S.B."/>
            <person name="Rensing S.A."/>
        </authorList>
    </citation>
    <scope>NUCLEOTIDE SEQUENCE [LARGE SCALE GENOMIC DNA]</scope>
    <source>
        <strain evidence="4 5">S276</strain>
    </source>
</reference>
<feature type="compositionally biased region" description="Acidic residues" evidence="2">
    <location>
        <begin position="439"/>
        <end position="483"/>
    </location>
</feature>
<feature type="region of interest" description="Disordered" evidence="2">
    <location>
        <begin position="772"/>
        <end position="791"/>
    </location>
</feature>
<dbReference type="PANTHER" id="PTHR24559:SF444">
    <property type="entry name" value="REVERSE TRANSCRIPTASE DOMAIN-CONTAINING PROTEIN"/>
    <property type="match status" value="1"/>
</dbReference>
<dbReference type="InterPro" id="IPR016024">
    <property type="entry name" value="ARM-type_fold"/>
</dbReference>
<evidence type="ECO:0000256" key="1">
    <source>
        <dbReference type="SAM" id="Coils"/>
    </source>
</evidence>
<dbReference type="SUPFAM" id="SSF56672">
    <property type="entry name" value="DNA/RNA polymerases"/>
    <property type="match status" value="1"/>
</dbReference>
<evidence type="ECO:0000313" key="5">
    <source>
        <dbReference type="Proteomes" id="UP000265515"/>
    </source>
</evidence>
<dbReference type="EMBL" id="BFEA01000353">
    <property type="protein sequence ID" value="GBG80665.1"/>
    <property type="molecule type" value="Genomic_DNA"/>
</dbReference>
<feature type="compositionally biased region" description="Basic and acidic residues" evidence="2">
    <location>
        <begin position="1698"/>
        <end position="1710"/>
    </location>
</feature>
<dbReference type="InterPro" id="IPR043128">
    <property type="entry name" value="Rev_trsase/Diguanyl_cyclase"/>
</dbReference>
<sequence>MSPPDLYLFDPAHHLAGAWLATLRAQQYDDHEAQINIPARLGGDAHHWFSTYVWVDLPIFERDFMNRFDYVQSEQALYMIKDRVQKPLESVAEYRNRFYRMFVKTERGEQVGRDLFIDGLRSRTIRAKLRKQFFPITHTLQQIMAVAEEIELKFAANFLDGEDYPGDGDSTELARARAELAALQNKFENMGFVSGPVTYMEQIGPKRVILRETPSIFAPMMPPPVRALPPPPVEAPARTNESAAIFELTKTLISLIQESKKEQREHNARLEAMMRNMRPIAFFCTAGVYGAAKFRFTSNPQVVVLAEAMTFQRRAAPGISHVSTVVVFSGDITAFDPARQAAIKSTLYRWGRDLATDWDRRLTRHGDECYHVDDIEVNTLRTTLRESSSQNLLPSSRADEPRADLDQKRRPKRNRKEAEEESEGELRREAEEAAARLAEDEEEEEEEAEEETSDEEEEAYSEYSEGEQSEEEDEDDEEVESGGDQEPMHDELERVPGPDRSLEREPAAKKYRKVIGMQRVAPWNSVLLKTSQAEAAGDPPTKHQGCGKMKSPSSQSSSWRASSHGSPTRDPLVSRSTVATVLREARASLKHPSRPYTPLEDMRQLRTRNNANHLDISAPVTNASFSRSRWSLDPARDVAGAMELGPSQQQSRQPAACARSPYAAAIPAVSPRRHPMIQGKNCELLRTSSSSQNGASTSRSHRRPCAPRRPIGSSHPLRRNAPLPLPQLNDKRGDIPTVPEGRHNGNELQGAHESMCVSEERGSSRHLEIRHSLSQNLEPNVLNPPQRRDRDGRLERALTAADPKVEYSQGRVVEVTDRDERLGACGPVVQQSAVKGRESFDHQRSQAVAGPDIGGRAASSSARSGPETLDSGISELQEIRSMDGHLKRSKVTSESVLTHEDARYRGKIENTIANEMTNGMACESGVRDANAHACGVIPLSTSGGRGCECTPSEGAQPLTPHNCPKYEEGLLGNSLFGYFCSPGSSSSGNSSSDNITLPRIALNTYHSRSSTGQSAGLNGVVQSSNFQEVLSQGIRAPDQTDSSCGASSQRGSTTVCQENHSFHNANSFHSVHSESTWQSTRVSAEAIQDDPRVNGLLDTSSGRREAWSRRRGYGLIGGTMPGYGNVYENRSDFNDRTVHPLQPSLRDDIMSERMRFAGQNGDTNEAGGMGTEFDLVFDHDSVFGMENEMNCMNSASFVPSGPYGFSMGEMLAQQANLVHGRWLVEEVSPAEHVERRGTTFVGWEAGDGGLHGPLFGVNPFSEAEVSARRRLSPVPRQPPQQVEDAKPASRNQDTTSSLPPLPPTPMVAFTRKSTEPGLLSAYSILKTNGGDSDPCWLVIDMGGWRPDDSSDYNGNVLEPWSLPLADPSWESGVYNSEDFCAAHSLEMHNHHYHHHYHHHHHYYPQGQVTEFHQHDHYHYHCTDPRHAGMPFDGPLQGAHQYCYPACHQNVANPYEDQHEPRRSQEGTMQEQSLGMEGSVSIQQERNIPLSREGGQTEPLATPISGDSRVRWTTTMQGSLTGHAEDGQQTQEMPEVGCNVEMPCNRRESSTFTGSGCAQQLPIGSEEKPKDIVSTAGERHVPLEDTSTGQSCPINPDLLHLRHYGNQGMWLGSVTRAGRGRAEGGGDESSGEGVQGAKEGVGVRGEDRSAVLLETIDTNSLQGAEAGVEGVHPTSVRKQSGMQCPGPGVRKWHGTKNGQHQDKVEGKVGCKEKRRKRKGGRRRLEDELVVVLRDLVKISEGLGLTKGRTKLMGRIQVRNAKVGLAVRNVNGCRSLANYGTRDGDDDDSEDGLTGKNCVAGKEGQVFQKEHEMGRSSGYERDANLEGSFSERESANMNMNMRGRKHEKKISLTLHKLLSSLKMLERFIDTSNQDQLLGAFAALVEDVEQVTMEQCAVPQVDKCESRSQERGGTDRMFHNGKHSNKQQQQFQDCIHCWMESGDGACSKCSMPTCHSLGERIFTQITLFVDVHVWDSFQVPCSCVTSCTTHLLPSATATMSCPILSSSSSFSSFSSSSSSSSSPPPSSPSSEVLLAQSLPCVVAPMVQYSSPSFPSSLVTTGMMRVAKLVLVIGSKLYRRHEEGHSAAWKSPCNHGGNRGGCFTDQVSERLPFSADAGAALSHGNSHAGPTYMTDPPLRHSSDCISASYHGQCADNNKNGCPDAAKEASATDMVTGGISSSHFRLPQDKEHVLNEGNGLQNCVSEEGKVRQQKQGTAHFSEAKLHDKTGCTVSCAVLHQKTYSPTLSSPHLRLGAIHSACMLLCHLSKETANDLLFRGEGILATVMDTYARIEDEGIKGHLFEGVPGWAVPDERGKEVLTVLCALARVLRNVTTDIANQRVVGLMGGVIKLACSLHFFTTWASSIANHGKCTGNGGTQLVDSLSAKAVPESRLGSTSRSNEPPTGEEEVNLKKSNAAANPAVTSAPTMEDSAVNRDSLVGHLLLEITGTIRNLAVLGEHAVYFLDQRTIEALKAAMCAFPFNSALMLNITRVLSKLSLHGVVCSTLGKDKDLLSKLVHILNLHHCNPALILRAAFVFGNVTMASQVTRTIMGDVPKAIPTLTKILSFYFHAMGKGRGSPKSMVITKNVKQMDGNTEEQVMEEESGIGISSESAGESSKSNKLIQGSNQSRGHLCRSVKDGSTGSKVVHSRVQDNGTIADDHHCYIPLNNHSRLRAGPEGHGEEFQATQSECVEVLVKIIRAVANLAIDPRLGVLIGRDEQVADVLAGVLELFEFEEEEELVLNAAAAITNLSFYDGIDNQILKCHVSSATMPHQQCPATMIGSTLGMLGQLANESIAEYKQRFQTQLALIEAEEQRRVTAEAVRLQAEAAATAKKQRLQVEAEADTQARRKEAQDLLQRHESTSIEKLKFWHFEPSEEHDDATPEEQHKEFMAKLVTRLVYTCNHMQFELANLQRAVRNHKAQHEDAAQESERVDHVVAMLGDINTFAAPATISNQLDTMKTEVQQLHQLPNKDGNAVQHYKMPTFQIQKFDDYTHQDPIWLSHLATVDVADLKDKISWEELTRLWKKRFIVDDALTLAINRLFGMMQGNTSTRDWLTKWQKIAATPDLDLPFLHLRREFYNRSCAALSLALGDCEQYATFAEIIDKAREIIKTNRAAAHEKSAWQPTYVEKLLDAYGDVFEGPHGVVPDRPIRHEIVVEDGAIPPRGCIYRMSEEELSVLRAQLDDLLEKGWIRPSSSPYGAPVLFVRKKNKDLRLCIDYRKLNAQTIKNAGPLPCIDDLLERLGGAKFFSKLDLKLGYHQLEIRQEDRYKTAFKTRYGQFEWLVMPFGLTNAPATFQAAMTTEFRHMLDQFVLIYLDDILVYSRSLDEHVEHLRTVLERLRQAKYKANRDKCEFARQELEYLGHYVTPQGIRPLADKIEALHVWPEPTNTTDVRSFMGLAGYYQRFITAYSRIAAPITRLQSPKVSFVFDDDARRSFQALKTAMLMAPVLSIYGLTLPTRVTTDASSYGIGVVLEQHDGDD</sequence>